<sequence length="257" mass="28799">MSELFTRPEEFLAVLRQERKDVLDRLRKTKFSSLKAGLTHTQVIPYASYSPWLDDSVFSALHERVKGHTMVDIYRCHELYTLARQCAHIPGDLVEIGVWRGGTGALLAAGAQKRIALFDTFTGVAKSDTQHDTLYTGNEHSDTHQNLVESLFSSMQLECDIYPGIFPDHTFDQLPKEISLAHIDVDTRGSASEAFDVIWPRVQPGGVVVFDDYGFFGCEGITDFVNSIARNQRDAFFVHNLNGHGLLIKQLVPGSTR</sequence>
<dbReference type="Pfam" id="PF05711">
    <property type="entry name" value="TylF"/>
    <property type="match status" value="1"/>
</dbReference>
<dbReference type="SUPFAM" id="SSF53335">
    <property type="entry name" value="S-adenosyl-L-methionine-dependent methyltransferases"/>
    <property type="match status" value="1"/>
</dbReference>
<dbReference type="GeneID" id="80799944"/>
<keyword evidence="2" id="KW-1185">Reference proteome</keyword>
<dbReference type="EMBL" id="PDEA01000001">
    <property type="protein sequence ID" value="PEH88054.1"/>
    <property type="molecule type" value="Genomic_DNA"/>
</dbReference>
<proteinExistence type="predicted"/>
<evidence type="ECO:0008006" key="3">
    <source>
        <dbReference type="Google" id="ProtNLM"/>
    </source>
</evidence>
<dbReference type="STRING" id="1219032.GCA_001515545_04022"/>
<dbReference type="PANTHER" id="PTHR40036">
    <property type="entry name" value="MACROCIN O-METHYLTRANSFERASE"/>
    <property type="match status" value="1"/>
</dbReference>
<accession>A0A2A7US32</accession>
<dbReference type="OrthoDB" id="9799872at2"/>
<evidence type="ECO:0000313" key="2">
    <source>
        <dbReference type="Proteomes" id="UP000220246"/>
    </source>
</evidence>
<reference evidence="2" key="1">
    <citation type="submission" date="2017-09" db="EMBL/GenBank/DDBJ databases">
        <title>FDA dAtabase for Regulatory Grade micrObial Sequences (FDA-ARGOS): Supporting development and validation of Infectious Disease Dx tests.</title>
        <authorList>
            <person name="Minogue T."/>
            <person name="Wolcott M."/>
            <person name="Wasieloski L."/>
            <person name="Aguilar W."/>
            <person name="Moore D."/>
            <person name="Tallon L."/>
            <person name="Sadzewicz L."/>
            <person name="Ott S."/>
            <person name="Zhao X."/>
            <person name="Nagaraj S."/>
            <person name="Vavikolanu K."/>
            <person name="Aluvathingal J."/>
            <person name="Nadendla S."/>
            <person name="Sichtig H."/>
        </authorList>
    </citation>
    <scope>NUCLEOTIDE SEQUENCE [LARGE SCALE GENOMIC DNA]</scope>
    <source>
        <strain evidence="2">FDAARGOS_394</strain>
    </source>
</reference>
<dbReference type="AlphaFoldDB" id="A0A2A7US32"/>
<organism evidence="1 2">
    <name type="scientific">Comamonas terrigena</name>
    <dbReference type="NCBI Taxonomy" id="32013"/>
    <lineage>
        <taxon>Bacteria</taxon>
        <taxon>Pseudomonadati</taxon>
        <taxon>Pseudomonadota</taxon>
        <taxon>Betaproteobacteria</taxon>
        <taxon>Burkholderiales</taxon>
        <taxon>Comamonadaceae</taxon>
        <taxon>Comamonas</taxon>
    </lineage>
</organism>
<dbReference type="InterPro" id="IPR029063">
    <property type="entry name" value="SAM-dependent_MTases_sf"/>
</dbReference>
<name>A0A2A7US32_COMTR</name>
<comment type="caution">
    <text evidence="1">The sequence shown here is derived from an EMBL/GenBank/DDBJ whole genome shotgun (WGS) entry which is preliminary data.</text>
</comment>
<dbReference type="InterPro" id="IPR008884">
    <property type="entry name" value="TylF_MeTrfase"/>
</dbReference>
<dbReference type="PANTHER" id="PTHR40036:SF1">
    <property type="entry name" value="MACROCIN O-METHYLTRANSFERASE"/>
    <property type="match status" value="1"/>
</dbReference>
<evidence type="ECO:0000313" key="1">
    <source>
        <dbReference type="EMBL" id="PEH88054.1"/>
    </source>
</evidence>
<gene>
    <name evidence="1" type="ORF">CRM82_04980</name>
</gene>
<protein>
    <recommendedName>
        <fullName evidence="3">Methyltransferase</fullName>
    </recommendedName>
</protein>
<dbReference type="RefSeq" id="WP_066541745.1">
    <property type="nucleotide sequence ID" value="NZ_PDEA01000001.1"/>
</dbReference>
<dbReference type="Gene3D" id="3.40.50.150">
    <property type="entry name" value="Vaccinia Virus protein VP39"/>
    <property type="match status" value="1"/>
</dbReference>
<dbReference type="Proteomes" id="UP000220246">
    <property type="component" value="Unassembled WGS sequence"/>
</dbReference>